<accession>E1YHU1</accession>
<keyword evidence="1" id="KW-0472">Membrane</keyword>
<keyword evidence="1" id="KW-1133">Transmembrane helix</keyword>
<keyword evidence="1" id="KW-0812">Transmembrane</keyword>
<dbReference type="AlphaFoldDB" id="E1YHU1"/>
<name>E1YHU1_9BACT</name>
<sequence length="61" mass="6816">MPIAIQKQKITEILIIVLCGRSFGIIIAYKFACSVAKLSQKKAGRNLDKFIDKPAVRNRVV</sequence>
<feature type="transmembrane region" description="Helical" evidence="1">
    <location>
        <begin position="12"/>
        <end position="32"/>
    </location>
</feature>
<proteinExistence type="predicted"/>
<gene>
    <name evidence="2" type="ORF">N47_D30190</name>
</gene>
<organism evidence="2">
    <name type="scientific">uncultured Desulfobacterium sp</name>
    <dbReference type="NCBI Taxonomy" id="201089"/>
    <lineage>
        <taxon>Bacteria</taxon>
        <taxon>Pseudomonadati</taxon>
        <taxon>Thermodesulfobacteriota</taxon>
        <taxon>Desulfobacteria</taxon>
        <taxon>Desulfobacterales</taxon>
        <taxon>Desulfobacteriaceae</taxon>
        <taxon>Desulfobacterium</taxon>
        <taxon>environmental samples</taxon>
    </lineage>
</organism>
<evidence type="ECO:0000313" key="2">
    <source>
        <dbReference type="EMBL" id="CBX30210.1"/>
    </source>
</evidence>
<reference evidence="2" key="1">
    <citation type="journal article" date="2011" name="Environ. Microbiol.">
        <title>Genomic insights into the metabolic potential of the polycyclic aromatic hydrocarbon degrading sulfate-reducing Deltaproteobacterium N47.</title>
        <authorList>
            <person name="Bergmann F."/>
            <person name="Selesi D."/>
            <person name="Weinmaier T."/>
            <person name="Tischler P."/>
            <person name="Rattei T."/>
            <person name="Meckenstock R.U."/>
        </authorList>
    </citation>
    <scope>NUCLEOTIDE SEQUENCE</scope>
</reference>
<protein>
    <submittedName>
        <fullName evidence="2">Uncharacterized protein</fullName>
    </submittedName>
</protein>
<dbReference type="EMBL" id="FR695874">
    <property type="protein sequence ID" value="CBX30210.1"/>
    <property type="molecule type" value="Genomic_DNA"/>
</dbReference>
<evidence type="ECO:0000256" key="1">
    <source>
        <dbReference type="SAM" id="Phobius"/>
    </source>
</evidence>